<dbReference type="EMBL" id="NUAN01000071">
    <property type="protein sequence ID" value="PEN97837.1"/>
    <property type="molecule type" value="Genomic_DNA"/>
</dbReference>
<proteinExistence type="predicted"/>
<reference evidence="1 2" key="1">
    <citation type="submission" date="2017-09" db="EMBL/GenBank/DDBJ databases">
        <title>Large-scale bioinformatics analysis of Bacillus genomes uncovers conserved roles of natural products in bacterial physiology.</title>
        <authorList>
            <consortium name="Agbiome Team Llc"/>
            <person name="Bleich R.M."/>
            <person name="Kirk G.J."/>
            <person name="Santa Maria K.C."/>
            <person name="Allen S.E."/>
            <person name="Farag S."/>
            <person name="Shank E.A."/>
            <person name="Bowers A."/>
        </authorList>
    </citation>
    <scope>NUCLEOTIDE SEQUENCE [LARGE SCALE GENOMIC DNA]</scope>
    <source>
        <strain evidence="1 2">AFS027647</strain>
    </source>
</reference>
<dbReference type="RefSeq" id="WP_098126422.1">
    <property type="nucleotide sequence ID" value="NZ_NUAN01000071.1"/>
</dbReference>
<protein>
    <submittedName>
        <fullName evidence="1">Uncharacterized protein</fullName>
    </submittedName>
</protein>
<gene>
    <name evidence="1" type="ORF">CN553_12435</name>
</gene>
<evidence type="ECO:0000313" key="1">
    <source>
        <dbReference type="EMBL" id="PEN97837.1"/>
    </source>
</evidence>
<dbReference type="AlphaFoldDB" id="A0A9X6UBX5"/>
<name>A0A9X6UBX5_BACCE</name>
<accession>A0A9X6UBX5</accession>
<dbReference type="Proteomes" id="UP000220691">
    <property type="component" value="Unassembled WGS sequence"/>
</dbReference>
<comment type="caution">
    <text evidence="1">The sequence shown here is derived from an EMBL/GenBank/DDBJ whole genome shotgun (WGS) entry which is preliminary data.</text>
</comment>
<sequence>MATSFDSIYKKFLASIDDYEFGLLGDDELSEVLFGFLDTARSLYFPQCKKDLENIVEENGIGEFAEDLSSQEQFILALGMKRAWLSTKKNSADLMSKTVGDRDFKAVQGTTYLKELSKLDKDMEDEVHRYAVEYTYKNFSLEGW</sequence>
<organism evidence="1 2">
    <name type="scientific">Bacillus cereus</name>
    <dbReference type="NCBI Taxonomy" id="1396"/>
    <lineage>
        <taxon>Bacteria</taxon>
        <taxon>Bacillati</taxon>
        <taxon>Bacillota</taxon>
        <taxon>Bacilli</taxon>
        <taxon>Bacillales</taxon>
        <taxon>Bacillaceae</taxon>
        <taxon>Bacillus</taxon>
        <taxon>Bacillus cereus group</taxon>
    </lineage>
</organism>
<evidence type="ECO:0000313" key="2">
    <source>
        <dbReference type="Proteomes" id="UP000220691"/>
    </source>
</evidence>